<organism evidence="2 3">
    <name type="scientific">Brassica carinata</name>
    <name type="common">Ethiopian mustard</name>
    <name type="synonym">Abyssinian cabbage</name>
    <dbReference type="NCBI Taxonomy" id="52824"/>
    <lineage>
        <taxon>Eukaryota</taxon>
        <taxon>Viridiplantae</taxon>
        <taxon>Streptophyta</taxon>
        <taxon>Embryophyta</taxon>
        <taxon>Tracheophyta</taxon>
        <taxon>Spermatophyta</taxon>
        <taxon>Magnoliopsida</taxon>
        <taxon>eudicotyledons</taxon>
        <taxon>Gunneridae</taxon>
        <taxon>Pentapetalae</taxon>
        <taxon>rosids</taxon>
        <taxon>malvids</taxon>
        <taxon>Brassicales</taxon>
        <taxon>Brassicaceae</taxon>
        <taxon>Brassiceae</taxon>
        <taxon>Brassica</taxon>
    </lineage>
</organism>
<evidence type="ECO:0000313" key="3">
    <source>
        <dbReference type="Proteomes" id="UP000886595"/>
    </source>
</evidence>
<dbReference type="EMBL" id="JAAMPC010000002">
    <property type="protein sequence ID" value="KAG2328693.1"/>
    <property type="molecule type" value="Genomic_DNA"/>
</dbReference>
<protein>
    <submittedName>
        <fullName evidence="2">Uncharacterized protein</fullName>
    </submittedName>
</protein>
<gene>
    <name evidence="2" type="ORF">Bca52824_011421</name>
</gene>
<comment type="caution">
    <text evidence="2">The sequence shown here is derived from an EMBL/GenBank/DDBJ whole genome shotgun (WGS) entry which is preliminary data.</text>
</comment>
<sequence>MGDKRLTVRCTDQETMQQKPKQESMLLHMRNSRLLFRKTNFHEHVTAEPSGNNSCVLTQVVTEDYLKDDVEDMRQEG</sequence>
<keyword evidence="3" id="KW-1185">Reference proteome</keyword>
<accession>A0A8X7WI33</accession>
<evidence type="ECO:0000313" key="2">
    <source>
        <dbReference type="EMBL" id="KAG2328693.1"/>
    </source>
</evidence>
<name>A0A8X7WI33_BRACI</name>
<reference evidence="2 3" key="1">
    <citation type="submission" date="2020-02" db="EMBL/GenBank/DDBJ databases">
        <authorList>
            <person name="Ma Q."/>
            <person name="Huang Y."/>
            <person name="Song X."/>
            <person name="Pei D."/>
        </authorList>
    </citation>
    <scope>NUCLEOTIDE SEQUENCE [LARGE SCALE GENOMIC DNA]</scope>
    <source>
        <strain evidence="2">Sxm20200214</strain>
        <tissue evidence="2">Leaf</tissue>
    </source>
</reference>
<proteinExistence type="predicted"/>
<evidence type="ECO:0000256" key="1">
    <source>
        <dbReference type="SAM" id="MobiDB-lite"/>
    </source>
</evidence>
<feature type="region of interest" description="Disordered" evidence="1">
    <location>
        <begin position="1"/>
        <end position="21"/>
    </location>
</feature>
<dbReference type="Proteomes" id="UP000886595">
    <property type="component" value="Unassembled WGS sequence"/>
</dbReference>
<dbReference type="AlphaFoldDB" id="A0A8X7WI33"/>